<proteinExistence type="predicted"/>
<dbReference type="EMBL" id="GBXM01078734">
    <property type="protein sequence ID" value="JAH29843.1"/>
    <property type="molecule type" value="Transcribed_RNA"/>
</dbReference>
<reference evidence="1" key="2">
    <citation type="journal article" date="2015" name="Fish Shellfish Immunol.">
        <title>Early steps in the European eel (Anguilla anguilla)-Vibrio vulnificus interaction in the gills: Role of the RtxA13 toxin.</title>
        <authorList>
            <person name="Callol A."/>
            <person name="Pajuelo D."/>
            <person name="Ebbesson L."/>
            <person name="Teles M."/>
            <person name="MacKenzie S."/>
            <person name="Amaro C."/>
        </authorList>
    </citation>
    <scope>NUCLEOTIDE SEQUENCE</scope>
</reference>
<organism evidence="1">
    <name type="scientific">Anguilla anguilla</name>
    <name type="common">European freshwater eel</name>
    <name type="synonym">Muraena anguilla</name>
    <dbReference type="NCBI Taxonomy" id="7936"/>
    <lineage>
        <taxon>Eukaryota</taxon>
        <taxon>Metazoa</taxon>
        <taxon>Chordata</taxon>
        <taxon>Craniata</taxon>
        <taxon>Vertebrata</taxon>
        <taxon>Euteleostomi</taxon>
        <taxon>Actinopterygii</taxon>
        <taxon>Neopterygii</taxon>
        <taxon>Teleostei</taxon>
        <taxon>Anguilliformes</taxon>
        <taxon>Anguillidae</taxon>
        <taxon>Anguilla</taxon>
    </lineage>
</organism>
<protein>
    <submittedName>
        <fullName evidence="1">Uncharacterized protein</fullName>
    </submittedName>
</protein>
<evidence type="ECO:0000313" key="1">
    <source>
        <dbReference type="EMBL" id="JAH29843.1"/>
    </source>
</evidence>
<sequence length="14" mass="1782">MPKEYFLLVEMLRL</sequence>
<reference evidence="1" key="1">
    <citation type="submission" date="2014-11" db="EMBL/GenBank/DDBJ databases">
        <authorList>
            <person name="Amaro Gonzalez C."/>
        </authorList>
    </citation>
    <scope>NUCLEOTIDE SEQUENCE</scope>
</reference>
<dbReference type="EMBL" id="GBXM01081137">
    <property type="protein sequence ID" value="JAH27440.1"/>
    <property type="molecule type" value="Transcribed_RNA"/>
</dbReference>
<name>A0A0E9RNC1_ANGAN</name>
<accession>A0A0E9RNC1</accession>